<dbReference type="InterPro" id="IPR050124">
    <property type="entry name" value="tRNA_CCA-adding_enzyme"/>
</dbReference>
<keyword evidence="7 11" id="KW-0692">RNA repair</keyword>
<dbReference type="GO" id="GO:0042245">
    <property type="term" value="P:RNA repair"/>
    <property type="evidence" value="ECO:0007669"/>
    <property type="project" value="UniProtKB-KW"/>
</dbReference>
<feature type="binding site" evidence="11">
    <location>
        <position position="140"/>
    </location>
    <ligand>
        <name>CTP</name>
        <dbReference type="ChEBI" id="CHEBI:37563"/>
    </ligand>
</feature>
<keyword evidence="9 11" id="KW-0460">Magnesium</keyword>
<evidence type="ECO:0000256" key="4">
    <source>
        <dbReference type="ARBA" id="ARBA00022695"/>
    </source>
</evidence>
<feature type="binding site" evidence="11">
    <location>
        <position position="21"/>
    </location>
    <ligand>
        <name>Mg(2+)</name>
        <dbReference type="ChEBI" id="CHEBI:18420"/>
    </ligand>
</feature>
<dbReference type="Gene3D" id="3.30.460.10">
    <property type="entry name" value="Beta Polymerase, domain 2"/>
    <property type="match status" value="1"/>
</dbReference>
<dbReference type="Pfam" id="PF12627">
    <property type="entry name" value="PolyA_pol_RNAbd"/>
    <property type="match status" value="1"/>
</dbReference>
<evidence type="ECO:0000256" key="1">
    <source>
        <dbReference type="ARBA" id="ARBA00001946"/>
    </source>
</evidence>
<dbReference type="GO" id="GO:0000049">
    <property type="term" value="F:tRNA binding"/>
    <property type="evidence" value="ECO:0007669"/>
    <property type="project" value="UniProtKB-UniRule"/>
</dbReference>
<dbReference type="InterPro" id="IPR032828">
    <property type="entry name" value="PolyA_RNA-bd"/>
</dbReference>
<dbReference type="GO" id="GO:0000287">
    <property type="term" value="F:magnesium ion binding"/>
    <property type="evidence" value="ECO:0007669"/>
    <property type="project" value="UniProtKB-UniRule"/>
</dbReference>
<dbReference type="InterPro" id="IPR043519">
    <property type="entry name" value="NT_sf"/>
</dbReference>
<evidence type="ECO:0000256" key="11">
    <source>
        <dbReference type="HAMAP-Rule" id="MF_01262"/>
    </source>
</evidence>
<dbReference type="Gene3D" id="1.10.3090.10">
    <property type="entry name" value="cca-adding enzyme, domain 2"/>
    <property type="match status" value="1"/>
</dbReference>
<evidence type="ECO:0000313" key="14">
    <source>
        <dbReference type="EMBL" id="AMO69297.1"/>
    </source>
</evidence>
<dbReference type="HAMAP" id="MF_01262">
    <property type="entry name" value="CCA_bact_type2"/>
    <property type="match status" value="1"/>
</dbReference>
<dbReference type="InterPro" id="IPR002646">
    <property type="entry name" value="PolA_pol_head_dom"/>
</dbReference>
<evidence type="ECO:0000313" key="15">
    <source>
        <dbReference type="Proteomes" id="UP000074119"/>
    </source>
</evidence>
<dbReference type="GO" id="GO:0004810">
    <property type="term" value="F:CCA tRNA nucleotidyltransferase activity"/>
    <property type="evidence" value="ECO:0007669"/>
    <property type="project" value="UniProtKB-UniRule"/>
</dbReference>
<keyword evidence="8 11" id="KW-0067">ATP-binding</keyword>
<dbReference type="EC" id="2.7.7.72" evidence="11"/>
<feature type="binding site" evidence="11">
    <location>
        <position position="137"/>
    </location>
    <ligand>
        <name>CTP</name>
        <dbReference type="ChEBI" id="CHEBI:37563"/>
    </ligand>
</feature>
<feature type="binding site" evidence="11">
    <location>
        <position position="23"/>
    </location>
    <ligand>
        <name>Mg(2+)</name>
        <dbReference type="ChEBI" id="CHEBI:18420"/>
    </ligand>
</feature>
<reference evidence="14 15" key="1">
    <citation type="submission" date="2015-12" db="EMBL/GenBank/DDBJ databases">
        <authorList>
            <person name="Shamseldin A."/>
            <person name="Moawad H."/>
            <person name="Abd El-Rahim W.M."/>
            <person name="Sadowsky M.J."/>
        </authorList>
    </citation>
    <scope>NUCLEOTIDE SEQUENCE [LARGE SCALE GENOMIC DNA]</scope>
    <source>
        <strain evidence="14 15">SM2</strain>
    </source>
</reference>
<feature type="binding site" evidence="11">
    <location>
        <position position="11"/>
    </location>
    <ligand>
        <name>ATP</name>
        <dbReference type="ChEBI" id="CHEBI:30616"/>
    </ligand>
</feature>
<keyword evidence="3 11" id="KW-0819">tRNA processing</keyword>
<keyword evidence="10 11" id="KW-0694">RNA-binding</keyword>
<dbReference type="GO" id="GO:0005524">
    <property type="term" value="F:ATP binding"/>
    <property type="evidence" value="ECO:0007669"/>
    <property type="project" value="UniProtKB-UniRule"/>
</dbReference>
<proteinExistence type="inferred from homology"/>
<feature type="binding site" evidence="11">
    <location>
        <position position="91"/>
    </location>
    <ligand>
        <name>CTP</name>
        <dbReference type="ChEBI" id="CHEBI:37563"/>
    </ligand>
</feature>
<comment type="cofactor">
    <cofactor evidence="1 11">
        <name>Mg(2+)</name>
        <dbReference type="ChEBI" id="CHEBI:18420"/>
    </cofactor>
</comment>
<evidence type="ECO:0000256" key="8">
    <source>
        <dbReference type="ARBA" id="ARBA00022840"/>
    </source>
</evidence>
<keyword evidence="2 11" id="KW-0808">Transferase</keyword>
<evidence type="ECO:0000256" key="7">
    <source>
        <dbReference type="ARBA" id="ARBA00022800"/>
    </source>
</evidence>
<feature type="binding site" evidence="11">
    <location>
        <position position="8"/>
    </location>
    <ligand>
        <name>CTP</name>
        <dbReference type="ChEBI" id="CHEBI:37563"/>
    </ligand>
</feature>
<keyword evidence="5 11" id="KW-0479">Metal-binding</keyword>
<dbReference type="KEGG" id="zal:AZF00_13715"/>
<evidence type="ECO:0000256" key="3">
    <source>
        <dbReference type="ARBA" id="ARBA00022694"/>
    </source>
</evidence>
<comment type="similarity">
    <text evidence="11">Belongs to the tRNA nucleotidyltransferase/poly(A) polymerase family. Bacterial CCA-adding enzyme type 2 subfamily.</text>
</comment>
<protein>
    <recommendedName>
        <fullName evidence="11">CCA-adding enzyme</fullName>
        <ecNumber evidence="11">2.7.7.72</ecNumber>
    </recommendedName>
    <alternativeName>
        <fullName evidence="11">CCA tRNA nucleotidyltransferase</fullName>
    </alternativeName>
    <alternativeName>
        <fullName evidence="11">tRNA CCA-pyrophosphorylase</fullName>
    </alternativeName>
    <alternativeName>
        <fullName evidence="11">tRNA adenylyl-/cytidylyl- transferase</fullName>
    </alternativeName>
    <alternativeName>
        <fullName evidence="11">tRNA nucleotidyltransferase</fullName>
    </alternativeName>
    <alternativeName>
        <fullName evidence="11">tRNA-NT</fullName>
    </alternativeName>
</protein>
<dbReference type="PANTHER" id="PTHR47545:SF1">
    <property type="entry name" value="MULTIFUNCTIONAL CCA PROTEIN"/>
    <property type="match status" value="1"/>
</dbReference>
<feature type="domain" description="Poly A polymerase head" evidence="12">
    <location>
        <begin position="3"/>
        <end position="122"/>
    </location>
</feature>
<evidence type="ECO:0000259" key="13">
    <source>
        <dbReference type="Pfam" id="PF12627"/>
    </source>
</evidence>
<name>A0A127M7T4_9GAMM</name>
<feature type="binding site" evidence="11">
    <location>
        <position position="140"/>
    </location>
    <ligand>
        <name>ATP</name>
        <dbReference type="ChEBI" id="CHEBI:30616"/>
    </ligand>
</feature>
<dbReference type="SUPFAM" id="SSF81301">
    <property type="entry name" value="Nucleotidyltransferase"/>
    <property type="match status" value="1"/>
</dbReference>
<gene>
    <name evidence="11" type="primary">cca</name>
    <name evidence="14" type="ORF">AZF00_13715</name>
</gene>
<keyword evidence="6 11" id="KW-0547">Nucleotide-binding</keyword>
<comment type="catalytic activity">
    <reaction evidence="11">
        <text>a tRNA with a 3' CCA end + 2 CTP + ATP = a tRNA with a 3' CCACCA end + 3 diphosphate</text>
        <dbReference type="Rhea" id="RHEA:76235"/>
        <dbReference type="Rhea" id="RHEA-COMP:10468"/>
        <dbReference type="Rhea" id="RHEA-COMP:18655"/>
        <dbReference type="ChEBI" id="CHEBI:30616"/>
        <dbReference type="ChEBI" id="CHEBI:33019"/>
        <dbReference type="ChEBI" id="CHEBI:37563"/>
        <dbReference type="ChEBI" id="CHEBI:83071"/>
        <dbReference type="ChEBI" id="CHEBI:195187"/>
    </reaction>
</comment>
<dbReference type="EMBL" id="CP014544">
    <property type="protein sequence ID" value="AMO69297.1"/>
    <property type="molecule type" value="Genomic_DNA"/>
</dbReference>
<feature type="binding site" evidence="11">
    <location>
        <position position="11"/>
    </location>
    <ligand>
        <name>CTP</name>
        <dbReference type="ChEBI" id="CHEBI:37563"/>
    </ligand>
</feature>
<dbReference type="STRING" id="1470434.AZF00_13715"/>
<dbReference type="PIRSF" id="PIRSF000813">
    <property type="entry name" value="CCA_bact"/>
    <property type="match status" value="1"/>
</dbReference>
<dbReference type="RefSeq" id="WP_062384042.1">
    <property type="nucleotide sequence ID" value="NZ_CP014544.1"/>
</dbReference>
<evidence type="ECO:0000256" key="6">
    <source>
        <dbReference type="ARBA" id="ARBA00022741"/>
    </source>
</evidence>
<feature type="binding site" evidence="11">
    <location>
        <position position="137"/>
    </location>
    <ligand>
        <name>ATP</name>
        <dbReference type="ChEBI" id="CHEBI:30616"/>
    </ligand>
</feature>
<evidence type="ECO:0000256" key="9">
    <source>
        <dbReference type="ARBA" id="ARBA00022842"/>
    </source>
</evidence>
<comment type="miscellaneous">
    <text evidence="11">A single active site specifically recognizes both ATP and CTP and is responsible for their addition.</text>
</comment>
<evidence type="ECO:0000259" key="12">
    <source>
        <dbReference type="Pfam" id="PF01743"/>
    </source>
</evidence>
<dbReference type="Pfam" id="PF01743">
    <property type="entry name" value="PolyA_pol"/>
    <property type="match status" value="1"/>
</dbReference>
<evidence type="ECO:0000256" key="5">
    <source>
        <dbReference type="ARBA" id="ARBA00022723"/>
    </source>
</evidence>
<evidence type="ECO:0000256" key="2">
    <source>
        <dbReference type="ARBA" id="ARBA00022679"/>
    </source>
</evidence>
<feature type="domain" description="tRNA nucleotidyltransferase/poly(A) polymerase RNA and SrmB- binding" evidence="13">
    <location>
        <begin position="149"/>
        <end position="212"/>
    </location>
</feature>
<keyword evidence="4 11" id="KW-0548">Nucleotidyltransferase</keyword>
<dbReference type="GO" id="GO:0160016">
    <property type="term" value="F:CCACCA tRNA nucleotidyltransferase activity"/>
    <property type="evidence" value="ECO:0007669"/>
    <property type="project" value="RHEA"/>
</dbReference>
<dbReference type="InterPro" id="IPR012006">
    <property type="entry name" value="CCA_bact"/>
</dbReference>
<feature type="binding site" evidence="11">
    <location>
        <position position="91"/>
    </location>
    <ligand>
        <name>ATP</name>
        <dbReference type="ChEBI" id="CHEBI:30616"/>
    </ligand>
</feature>
<comment type="function">
    <text evidence="11">Catalyzes the addition and repair of the essential 3'-terminal CCA sequence in tRNAs without using a nucleic acid template. Adds these three nucleotides in the order of C, C, and A to the tRNA nucleotide-73, using CTP and ATP as substrates and producing inorganic pyrophosphate. tRNA 3'-terminal CCA addition is required both for tRNA processing and repair. Also involved in tRNA surveillance by mediating tandem CCA addition to generate a CCACCA at the 3' terminus of unstable tRNAs. While stable tRNAs receive only 3'-terminal CCA, unstable tRNAs are marked with CCACCA and rapidly degraded.</text>
</comment>
<dbReference type="GO" id="GO:0001680">
    <property type="term" value="P:tRNA 3'-terminal CCA addition"/>
    <property type="evidence" value="ECO:0007669"/>
    <property type="project" value="UniProtKB-UniRule"/>
</dbReference>
<comment type="catalytic activity">
    <reaction evidence="11">
        <text>a tRNA precursor + 2 CTP + ATP = a tRNA with a 3' CCA end + 3 diphosphate</text>
        <dbReference type="Rhea" id="RHEA:14433"/>
        <dbReference type="Rhea" id="RHEA-COMP:10465"/>
        <dbReference type="Rhea" id="RHEA-COMP:10468"/>
        <dbReference type="ChEBI" id="CHEBI:30616"/>
        <dbReference type="ChEBI" id="CHEBI:33019"/>
        <dbReference type="ChEBI" id="CHEBI:37563"/>
        <dbReference type="ChEBI" id="CHEBI:74896"/>
        <dbReference type="ChEBI" id="CHEBI:83071"/>
        <dbReference type="EC" id="2.7.7.72"/>
    </reaction>
</comment>
<dbReference type="CDD" id="cd05398">
    <property type="entry name" value="NT_ClassII-CCAase"/>
    <property type="match status" value="1"/>
</dbReference>
<feature type="binding site" evidence="11">
    <location>
        <position position="8"/>
    </location>
    <ligand>
        <name>ATP</name>
        <dbReference type="ChEBI" id="CHEBI:30616"/>
    </ligand>
</feature>
<evidence type="ECO:0000256" key="10">
    <source>
        <dbReference type="ARBA" id="ARBA00022884"/>
    </source>
</evidence>
<dbReference type="PANTHER" id="PTHR47545">
    <property type="entry name" value="MULTIFUNCTIONAL CCA PROTEIN"/>
    <property type="match status" value="1"/>
</dbReference>
<dbReference type="AlphaFoldDB" id="A0A127M7T4"/>
<organism evidence="14 15">
    <name type="scientific">Zhongshania aliphaticivorans</name>
    <dbReference type="NCBI Taxonomy" id="1470434"/>
    <lineage>
        <taxon>Bacteria</taxon>
        <taxon>Pseudomonadati</taxon>
        <taxon>Pseudomonadota</taxon>
        <taxon>Gammaproteobacteria</taxon>
        <taxon>Cellvibrionales</taxon>
        <taxon>Spongiibacteraceae</taxon>
        <taxon>Zhongshania</taxon>
    </lineage>
</organism>
<accession>A0A127M7T4</accession>
<sequence length="363" mass="40066">MKTYLVGGAVRDQLLDYPYHERDWVVVGARPEDLLALGYQQVGKDFPVFLHPKSKEEYALARTERKSGPGYHGFVCDFSPDITLEEDLSRRDLTINAIAQDEDKAIIDPYHGQRDLDAKLLRHVSPAFAEDPLRILRVARFTARYAHRGFTVAEETMALMRSMSRNGELATIAPERIWVELSKALGEQNPASFFEVLLNCDALAALFPEWAASFTPALLTLIDTAAAQALSLDQRFAISCSNLDASSCKTLCQNLRASNSASWLAERCAATTPLPAMESAEEWLKVLEQFDYARRPEQLANFIAIAQLLQPSETRLAMLGDAGEQLSAISAGELMSQGYKGAELGAALREQRLAALRAITGAN</sequence>
<dbReference type="Proteomes" id="UP000074119">
    <property type="component" value="Chromosome"/>
</dbReference>
<dbReference type="SUPFAM" id="SSF81891">
    <property type="entry name" value="Poly A polymerase C-terminal region-like"/>
    <property type="match status" value="1"/>
</dbReference>